<evidence type="ECO:0000313" key="2">
    <source>
        <dbReference type="Proteomes" id="UP000015442"/>
    </source>
</evidence>
<gene>
    <name evidence="1" type="ORF">LEP1GSC059_1483</name>
</gene>
<accession>T0GVU4</accession>
<name>T0GVU4_9LEPT</name>
<reference evidence="1 2" key="1">
    <citation type="submission" date="2013-05" db="EMBL/GenBank/DDBJ databases">
        <authorList>
            <person name="Harkins D.M."/>
            <person name="Durkin A.S."/>
            <person name="Brinkac L.M."/>
            <person name="Haft D.H."/>
            <person name="Selengut J.D."/>
            <person name="Sanka R."/>
            <person name="DePew J."/>
            <person name="Purushe J."/>
            <person name="Hartskeerl R.A."/>
            <person name="Ahmed A."/>
            <person name="van der Linden H."/>
            <person name="Goris M.G.A."/>
            <person name="Vinetz J.M."/>
            <person name="Sutton G.G."/>
            <person name="Nierman W.C."/>
            <person name="Fouts D.E."/>
        </authorList>
    </citation>
    <scope>NUCLEOTIDE SEQUENCE [LARGE SCALE GENOMIC DNA]</scope>
    <source>
        <strain evidence="1 2">CZ214</strain>
    </source>
</reference>
<protein>
    <submittedName>
        <fullName evidence="1">Uncharacterized protein</fullName>
    </submittedName>
</protein>
<comment type="caution">
    <text evidence="1">The sequence shown here is derived from an EMBL/GenBank/DDBJ whole genome shotgun (WGS) entry which is preliminary data.</text>
</comment>
<dbReference type="EMBL" id="AKWY02000010">
    <property type="protein sequence ID" value="EQA73047.1"/>
    <property type="molecule type" value="Genomic_DNA"/>
</dbReference>
<organism evidence="1 2">
    <name type="scientific">Leptospira noguchii serovar Panama str. CZ214</name>
    <dbReference type="NCBI Taxonomy" id="1001595"/>
    <lineage>
        <taxon>Bacteria</taxon>
        <taxon>Pseudomonadati</taxon>
        <taxon>Spirochaetota</taxon>
        <taxon>Spirochaetia</taxon>
        <taxon>Leptospirales</taxon>
        <taxon>Leptospiraceae</taxon>
        <taxon>Leptospira</taxon>
    </lineage>
</organism>
<proteinExistence type="predicted"/>
<dbReference type="Proteomes" id="UP000015442">
    <property type="component" value="Unassembled WGS sequence"/>
</dbReference>
<dbReference type="AlphaFoldDB" id="T0GVU4"/>
<evidence type="ECO:0000313" key="1">
    <source>
        <dbReference type="EMBL" id="EQA73047.1"/>
    </source>
</evidence>
<sequence>MEIVLILDRPILPPALTQVPALLPEMIQVQERVRITVLLQILRQLRKLQA</sequence>